<dbReference type="GO" id="GO:0004640">
    <property type="term" value="F:phosphoribosylanthranilate isomerase activity"/>
    <property type="evidence" value="ECO:0007669"/>
    <property type="project" value="UniProtKB-EC"/>
</dbReference>
<dbReference type="HAMAP" id="MF_00135">
    <property type="entry name" value="PRAI"/>
    <property type="match status" value="1"/>
</dbReference>
<evidence type="ECO:0000256" key="1">
    <source>
        <dbReference type="ARBA" id="ARBA00004664"/>
    </source>
</evidence>
<dbReference type="OrthoDB" id="524799at2759"/>
<dbReference type="CDD" id="cd00405">
    <property type="entry name" value="PRAI"/>
    <property type="match status" value="1"/>
</dbReference>
<comment type="similarity">
    <text evidence="2">Belongs to the TrpF family.</text>
</comment>
<dbReference type="SUPFAM" id="SSF51366">
    <property type="entry name" value="Ribulose-phoshate binding barrel"/>
    <property type="match status" value="1"/>
</dbReference>
<keyword evidence="10" id="KW-1185">Reference proteome</keyword>
<keyword evidence="7" id="KW-0413">Isomerase</keyword>
<keyword evidence="6" id="KW-0057">Aromatic amino acid biosynthesis</keyword>
<dbReference type="UniPathway" id="UPA00035">
    <property type="reaction ID" value="UER00042"/>
</dbReference>
<name>A0A090MAI5_OSTTA</name>
<evidence type="ECO:0000256" key="3">
    <source>
        <dbReference type="ARBA" id="ARBA00012572"/>
    </source>
</evidence>
<dbReference type="PANTHER" id="PTHR42894">
    <property type="entry name" value="N-(5'-PHOSPHORIBOSYL)ANTHRANILATE ISOMERASE"/>
    <property type="match status" value="1"/>
</dbReference>
<comment type="caution">
    <text evidence="9">The sequence shown here is derived from an EMBL/GenBank/DDBJ whole genome shotgun (WGS) entry which is preliminary data.</text>
</comment>
<feature type="domain" description="N-(5'phosphoribosyl) anthranilate isomerase (PRAI)" evidence="8">
    <location>
        <begin position="59"/>
        <end position="162"/>
    </location>
</feature>
<dbReference type="FunCoup" id="A0A090MAI5">
    <property type="interactions" value="243"/>
</dbReference>
<dbReference type="RefSeq" id="XP_003082131.2">
    <property type="nucleotide sequence ID" value="XM_003082083.2"/>
</dbReference>
<evidence type="ECO:0000256" key="5">
    <source>
        <dbReference type="ARBA" id="ARBA00022822"/>
    </source>
</evidence>
<dbReference type="EMBL" id="CAID01000011">
    <property type="protein sequence ID" value="CEF99737.1"/>
    <property type="molecule type" value="Genomic_DNA"/>
</dbReference>
<evidence type="ECO:0000256" key="7">
    <source>
        <dbReference type="ARBA" id="ARBA00023235"/>
    </source>
</evidence>
<dbReference type="GO" id="GO:0000162">
    <property type="term" value="P:L-tryptophan biosynthetic process"/>
    <property type="evidence" value="ECO:0007669"/>
    <property type="project" value="UniProtKB-UniPathway"/>
</dbReference>
<dbReference type="InterPro" id="IPR044643">
    <property type="entry name" value="TrpF_fam"/>
</dbReference>
<gene>
    <name evidence="9" type="ORF">OT_ostta11g03090</name>
</gene>
<dbReference type="EC" id="5.3.1.24" evidence="3"/>
<dbReference type="STRING" id="70448.A0A090MAI5"/>
<dbReference type="KEGG" id="ota:OT_ostta11g03090"/>
<dbReference type="Proteomes" id="UP000009170">
    <property type="component" value="Unassembled WGS sequence"/>
</dbReference>
<reference evidence="9 10" key="2">
    <citation type="journal article" date="2014" name="BMC Genomics">
        <title>An improved genome of the model marine alga Ostreococcus tauri unfolds by assessing Illumina de novo assemblies.</title>
        <authorList>
            <person name="Blanc-Mathieu R."/>
            <person name="Verhelst B."/>
            <person name="Derelle E."/>
            <person name="Rombauts S."/>
            <person name="Bouget F.Y."/>
            <person name="Carre I."/>
            <person name="Chateau A."/>
            <person name="Eyre-Walker A."/>
            <person name="Grimsley N."/>
            <person name="Moreau H."/>
            <person name="Piegu B."/>
            <person name="Rivals E."/>
            <person name="Schackwitz W."/>
            <person name="Van de Peer Y."/>
            <person name="Piganeau G."/>
        </authorList>
    </citation>
    <scope>NUCLEOTIDE SEQUENCE [LARGE SCALE GENOMIC DNA]</scope>
    <source>
        <strain evidence="10">OTTH 0595 / CCAP 157/2 / RCC745</strain>
    </source>
</reference>
<dbReference type="InterPro" id="IPR001240">
    <property type="entry name" value="PRAI_dom"/>
</dbReference>
<dbReference type="InParanoid" id="A0A090MAI5"/>
<keyword evidence="5" id="KW-0822">Tryptophan biosynthesis</keyword>
<dbReference type="PANTHER" id="PTHR42894:SF1">
    <property type="entry name" value="N-(5'-PHOSPHORIBOSYL)ANTHRANILATE ISOMERASE"/>
    <property type="match status" value="1"/>
</dbReference>
<protein>
    <recommendedName>
        <fullName evidence="3">phosphoribosylanthranilate isomerase</fullName>
        <ecNumber evidence="3">5.3.1.24</ecNumber>
    </recommendedName>
</protein>
<accession>A0A090MAI5</accession>
<evidence type="ECO:0000256" key="2">
    <source>
        <dbReference type="ARBA" id="ARBA00007571"/>
    </source>
</evidence>
<organism evidence="9 10">
    <name type="scientific">Ostreococcus tauri</name>
    <name type="common">Marine green alga</name>
    <dbReference type="NCBI Taxonomy" id="70448"/>
    <lineage>
        <taxon>Eukaryota</taxon>
        <taxon>Viridiplantae</taxon>
        <taxon>Chlorophyta</taxon>
        <taxon>Mamiellophyceae</taxon>
        <taxon>Mamiellales</taxon>
        <taxon>Bathycoccaceae</taxon>
        <taxon>Ostreococcus</taxon>
    </lineage>
</organism>
<feature type="domain" description="N-(5'phosphoribosyl) anthranilate isomerase (PRAI)" evidence="8">
    <location>
        <begin position="207"/>
        <end position="287"/>
    </location>
</feature>
<dbReference type="Pfam" id="PF00697">
    <property type="entry name" value="PRAI"/>
    <property type="match status" value="2"/>
</dbReference>
<dbReference type="InterPro" id="IPR011060">
    <property type="entry name" value="RibuloseP-bd_barrel"/>
</dbReference>
<reference evidence="10" key="1">
    <citation type="journal article" date="2006" name="Proc. Natl. Acad. Sci. U.S.A.">
        <title>Genome analysis of the smallest free-living eukaryote Ostreococcus tauri unveils many unique features.</title>
        <authorList>
            <person name="Derelle E."/>
            <person name="Ferraz C."/>
            <person name="Rombauts S."/>
            <person name="Rouze P."/>
            <person name="Worden A.Z."/>
            <person name="Robbens S."/>
            <person name="Partensky F."/>
            <person name="Degroeve S."/>
            <person name="Echeynie S."/>
            <person name="Cooke R."/>
            <person name="Saeys Y."/>
            <person name="Wuyts J."/>
            <person name="Jabbari K."/>
            <person name="Bowler C."/>
            <person name="Panaud O."/>
            <person name="Piegu B."/>
            <person name="Ball S.G."/>
            <person name="Ral J.-P."/>
            <person name="Bouget F.-Y."/>
            <person name="Piganeau G."/>
            <person name="De Baets B."/>
            <person name="Picard A."/>
            <person name="Delseny M."/>
            <person name="Demaille J."/>
            <person name="Van de Peer Y."/>
            <person name="Moreau H."/>
        </authorList>
    </citation>
    <scope>NUCLEOTIDE SEQUENCE [LARGE SCALE GENOMIC DNA]</scope>
    <source>
        <strain evidence="10">OTTH 0595 / CCAP 157/2 / RCC745</strain>
    </source>
</reference>
<dbReference type="GeneID" id="9835781"/>
<evidence type="ECO:0000256" key="4">
    <source>
        <dbReference type="ARBA" id="ARBA00022605"/>
    </source>
</evidence>
<dbReference type="AlphaFoldDB" id="A0A090MAI5"/>
<comment type="pathway">
    <text evidence="1">Amino-acid biosynthesis; L-tryptophan biosynthesis; L-tryptophan from chorismate: step 3/5.</text>
</comment>
<evidence type="ECO:0000313" key="10">
    <source>
        <dbReference type="Proteomes" id="UP000009170"/>
    </source>
</evidence>
<keyword evidence="4" id="KW-0028">Amino-acid biosynthesis</keyword>
<dbReference type="Gene3D" id="3.20.20.70">
    <property type="entry name" value="Aldolase class I"/>
    <property type="match status" value="1"/>
</dbReference>
<dbReference type="InterPro" id="IPR013785">
    <property type="entry name" value="Aldolase_TIM"/>
</dbReference>
<sequence>MARWTPGRARANDDVVRASADAGAVASTRRWTRWRRRGRTMSTATRARARADDRDRAVVKVCGITTVEDCVRACASGADFIGMIAWPRSARSVTRDAARAIADAAKTHGAIPIAVFVDENAEEITAMCDAIGCDHAQLHGDGARAALETLPSRIKAIWVLNADADGKIVTKLPGDEEKLIAERQKKMSGPQGWRAAIDFVSGPRRVVDWVLIDGVNAGSGTTFDWSGLKPPRGCSRKGWILAGGLTPDNVASAIDQLHPNGVDVASGVADEGGVRKDEAKVKAFIENARNAAAASA</sequence>
<evidence type="ECO:0000256" key="6">
    <source>
        <dbReference type="ARBA" id="ARBA00023141"/>
    </source>
</evidence>
<proteinExistence type="inferred from homology"/>
<evidence type="ECO:0000259" key="8">
    <source>
        <dbReference type="Pfam" id="PF00697"/>
    </source>
</evidence>
<evidence type="ECO:0000313" key="9">
    <source>
        <dbReference type="EMBL" id="CEF99737.1"/>
    </source>
</evidence>